<dbReference type="AlphaFoldDB" id="A4A7G5"/>
<comment type="caution">
    <text evidence="2">The sequence shown here is derived from an EMBL/GenBank/DDBJ whole genome shotgun (WGS) entry which is preliminary data.</text>
</comment>
<evidence type="ECO:0000313" key="3">
    <source>
        <dbReference type="Proteomes" id="UP000019205"/>
    </source>
</evidence>
<feature type="signal peptide" evidence="1">
    <location>
        <begin position="1"/>
        <end position="23"/>
    </location>
</feature>
<dbReference type="InterPro" id="IPR036909">
    <property type="entry name" value="Cyt_c-like_dom_sf"/>
</dbReference>
<dbReference type="SUPFAM" id="SSF46626">
    <property type="entry name" value="Cytochrome c"/>
    <property type="match status" value="1"/>
</dbReference>
<keyword evidence="1" id="KW-0732">Signal</keyword>
<reference evidence="2 3" key="1">
    <citation type="journal article" date="2007" name="Proc. Natl. Acad. Sci. U.S.A.">
        <title>Characterization of a marine gammaproteobacterium capable of aerobic anoxygenic photosynthesis.</title>
        <authorList>
            <person name="Fuchs B.M."/>
            <person name="Spring S."/>
            <person name="Teeling H."/>
            <person name="Quast C."/>
            <person name="Wulf J."/>
            <person name="Schattenhofer M."/>
            <person name="Yan S."/>
            <person name="Ferriera S."/>
            <person name="Johnson J."/>
            <person name="Glockner F.O."/>
            <person name="Amann R."/>
        </authorList>
    </citation>
    <scope>NUCLEOTIDE SEQUENCE [LARGE SCALE GENOMIC DNA]</scope>
    <source>
        <strain evidence="2">KT71</strain>
    </source>
</reference>
<sequence>MPLNTSFLAVLLAVLFTALLARAASADPRANYLLHCGGCHLENGEGTLPEVPDLRHDLDWLAQTAEGRSYLTRVPGASQVPLSDEKLAEVFNWIFDTFYPPESVIPPFSGEEISHTRGLPLWDPLSARDALSRARYQTPQLSAEFTK</sequence>
<dbReference type="EMBL" id="AAOA02000002">
    <property type="protein sequence ID" value="EAQ98234.2"/>
    <property type="molecule type" value="Genomic_DNA"/>
</dbReference>
<accession>A4A7G5</accession>
<reference evidence="2 3" key="2">
    <citation type="journal article" date="2009" name="PLoS ONE">
        <title>The photosynthetic apparatus and its regulation in the aerobic gammaproteobacterium Congregibacter litoralis gen. nov., sp. nov.</title>
        <authorList>
            <person name="Spring S."/>
            <person name="Lunsdorf H."/>
            <person name="Fuchs B.M."/>
            <person name="Tindall B.J."/>
        </authorList>
    </citation>
    <scope>NUCLEOTIDE SEQUENCE [LARGE SCALE GENOMIC DNA]</scope>
    <source>
        <strain evidence="2">KT71</strain>
    </source>
</reference>
<protein>
    <recommendedName>
        <fullName evidence="4">Cytochrome c, mono-and diheme variant</fullName>
    </recommendedName>
</protein>
<evidence type="ECO:0000313" key="2">
    <source>
        <dbReference type="EMBL" id="EAQ98234.2"/>
    </source>
</evidence>
<proteinExistence type="predicted"/>
<evidence type="ECO:0000256" key="1">
    <source>
        <dbReference type="SAM" id="SignalP"/>
    </source>
</evidence>
<dbReference type="Proteomes" id="UP000019205">
    <property type="component" value="Chromosome"/>
</dbReference>
<dbReference type="Gene3D" id="1.10.760.10">
    <property type="entry name" value="Cytochrome c-like domain"/>
    <property type="match status" value="1"/>
</dbReference>
<feature type="chain" id="PRO_5002664257" description="Cytochrome c, mono-and diheme variant" evidence="1">
    <location>
        <begin position="24"/>
        <end position="147"/>
    </location>
</feature>
<dbReference type="STRING" id="314285.KT71_03267"/>
<dbReference type="HOGENOM" id="CLU_126387_1_0_6"/>
<keyword evidence="3" id="KW-1185">Reference proteome</keyword>
<organism evidence="2 3">
    <name type="scientific">Congregibacter litoralis KT71</name>
    <dbReference type="NCBI Taxonomy" id="314285"/>
    <lineage>
        <taxon>Bacteria</taxon>
        <taxon>Pseudomonadati</taxon>
        <taxon>Pseudomonadota</taxon>
        <taxon>Gammaproteobacteria</taxon>
        <taxon>Cellvibrionales</taxon>
        <taxon>Halieaceae</taxon>
        <taxon>Congregibacter</taxon>
    </lineage>
</organism>
<dbReference type="eggNOG" id="COG2010">
    <property type="taxonomic scope" value="Bacteria"/>
</dbReference>
<dbReference type="GO" id="GO:0009055">
    <property type="term" value="F:electron transfer activity"/>
    <property type="evidence" value="ECO:0007669"/>
    <property type="project" value="InterPro"/>
</dbReference>
<gene>
    <name evidence="2" type="ORF">KT71_03267</name>
</gene>
<evidence type="ECO:0008006" key="4">
    <source>
        <dbReference type="Google" id="ProtNLM"/>
    </source>
</evidence>
<dbReference type="GO" id="GO:0020037">
    <property type="term" value="F:heme binding"/>
    <property type="evidence" value="ECO:0007669"/>
    <property type="project" value="InterPro"/>
</dbReference>
<name>A4A7G5_9GAMM</name>